<dbReference type="EMBL" id="SMLB01000049">
    <property type="protein sequence ID" value="TDD65637.1"/>
    <property type="molecule type" value="Genomic_DNA"/>
</dbReference>
<dbReference type="InterPro" id="IPR003870">
    <property type="entry name" value="DUF222"/>
</dbReference>
<proteinExistence type="predicted"/>
<dbReference type="RefSeq" id="WP_132106645.1">
    <property type="nucleotide sequence ID" value="NZ_SMLB01000049.1"/>
</dbReference>
<feature type="domain" description="HNH nuclease" evidence="2">
    <location>
        <begin position="117"/>
        <end position="169"/>
    </location>
</feature>
<feature type="region of interest" description="Disordered" evidence="1">
    <location>
        <begin position="191"/>
        <end position="217"/>
    </location>
</feature>
<keyword evidence="3" id="KW-0255">Endonuclease</keyword>
<accession>A0A4V2YRD1</accession>
<dbReference type="AlphaFoldDB" id="A0A4V2YRD1"/>
<gene>
    <name evidence="3" type="ORF">E1262_24720</name>
</gene>
<organism evidence="3 4">
    <name type="scientific">Jiangella aurantiaca</name>
    <dbReference type="NCBI Taxonomy" id="2530373"/>
    <lineage>
        <taxon>Bacteria</taxon>
        <taxon>Bacillati</taxon>
        <taxon>Actinomycetota</taxon>
        <taxon>Actinomycetes</taxon>
        <taxon>Jiangellales</taxon>
        <taxon>Jiangellaceae</taxon>
        <taxon>Jiangella</taxon>
    </lineage>
</organism>
<evidence type="ECO:0000259" key="2">
    <source>
        <dbReference type="SMART" id="SM00507"/>
    </source>
</evidence>
<dbReference type="GO" id="GO:0004519">
    <property type="term" value="F:endonuclease activity"/>
    <property type="evidence" value="ECO:0007669"/>
    <property type="project" value="UniProtKB-KW"/>
</dbReference>
<sequence>MKRRDADAGDARARTCDQRRADVLAQLVRAALATGEVGDGLWLGTEHGRLVAVQVTVPLTTLAGLSEEPGELAGYGPIPARVACELAAAGVWQWLGTDPVNGAVLSHGRTRYTPTHDLIEHVLLRDRTCKAPGCALPATRCDLDHVRAYASGGATCAGNLTPLCRKHHLIKHHGPFMVDQPEPGTLRWTSPTGNTTIVGPARVGPVHDPPGPDDPPF</sequence>
<feature type="compositionally biased region" description="Pro residues" evidence="1">
    <location>
        <begin position="207"/>
        <end position="217"/>
    </location>
</feature>
<keyword evidence="4" id="KW-1185">Reference proteome</keyword>
<reference evidence="3 4" key="1">
    <citation type="submission" date="2019-02" db="EMBL/GenBank/DDBJ databases">
        <title>Draft genome sequences of novel Actinobacteria.</title>
        <authorList>
            <person name="Sahin N."/>
            <person name="Ay H."/>
            <person name="Saygin H."/>
        </authorList>
    </citation>
    <scope>NUCLEOTIDE SEQUENCE [LARGE SCALE GENOMIC DNA]</scope>
    <source>
        <strain evidence="3 4">8K307</strain>
    </source>
</reference>
<keyword evidence="3" id="KW-0540">Nuclease</keyword>
<dbReference type="InterPro" id="IPR003615">
    <property type="entry name" value="HNH_nuc"/>
</dbReference>
<dbReference type="Proteomes" id="UP000295217">
    <property type="component" value="Unassembled WGS sequence"/>
</dbReference>
<dbReference type="SMART" id="SM00507">
    <property type="entry name" value="HNHc"/>
    <property type="match status" value="1"/>
</dbReference>
<keyword evidence="3" id="KW-0378">Hydrolase</keyword>
<dbReference type="Pfam" id="PF02720">
    <property type="entry name" value="DUF222"/>
    <property type="match status" value="1"/>
</dbReference>
<evidence type="ECO:0000313" key="4">
    <source>
        <dbReference type="Proteomes" id="UP000295217"/>
    </source>
</evidence>
<comment type="caution">
    <text evidence="3">The sequence shown here is derived from an EMBL/GenBank/DDBJ whole genome shotgun (WGS) entry which is preliminary data.</text>
</comment>
<dbReference type="OrthoDB" id="5140334at2"/>
<dbReference type="Gene3D" id="1.10.30.50">
    <property type="match status" value="1"/>
</dbReference>
<evidence type="ECO:0000313" key="3">
    <source>
        <dbReference type="EMBL" id="TDD65637.1"/>
    </source>
</evidence>
<evidence type="ECO:0000256" key="1">
    <source>
        <dbReference type="SAM" id="MobiDB-lite"/>
    </source>
</evidence>
<name>A0A4V2YRD1_9ACTN</name>
<protein>
    <submittedName>
        <fullName evidence="3">HNH endonuclease</fullName>
    </submittedName>
</protein>
<dbReference type="CDD" id="cd00085">
    <property type="entry name" value="HNHc"/>
    <property type="match status" value="1"/>
</dbReference>